<dbReference type="InterPro" id="IPR009056">
    <property type="entry name" value="Cyt_c-like_dom"/>
</dbReference>
<keyword evidence="5" id="KW-1133">Transmembrane helix</keyword>
<protein>
    <recommendedName>
        <fullName evidence="6">Cytochrome c domain-containing protein</fullName>
    </recommendedName>
</protein>
<dbReference type="RefSeq" id="WP_241655108.1">
    <property type="nucleotide sequence ID" value="NZ_RDSM01000005.1"/>
</dbReference>
<keyword evidence="5" id="KW-0472">Membrane</keyword>
<keyword evidence="3 4" id="KW-0408">Iron</keyword>
<feature type="transmembrane region" description="Helical" evidence="5">
    <location>
        <begin position="20"/>
        <end position="42"/>
    </location>
</feature>
<keyword evidence="5" id="KW-0812">Transmembrane</keyword>
<name>A0A4V1L508_9BACT</name>
<dbReference type="SUPFAM" id="SSF46626">
    <property type="entry name" value="Cytochrome c"/>
    <property type="match status" value="1"/>
</dbReference>
<evidence type="ECO:0000259" key="6">
    <source>
        <dbReference type="PROSITE" id="PS51007"/>
    </source>
</evidence>
<dbReference type="EMBL" id="RDSM01000005">
    <property type="protein sequence ID" value="RXH54114.1"/>
    <property type="molecule type" value="Genomic_DNA"/>
</dbReference>
<evidence type="ECO:0000313" key="7">
    <source>
        <dbReference type="EMBL" id="RXH54114.1"/>
    </source>
</evidence>
<accession>A0A4V1L508</accession>
<organism evidence="7 8">
    <name type="scientific">Granulicella sibirica</name>
    <dbReference type="NCBI Taxonomy" id="2479048"/>
    <lineage>
        <taxon>Bacteria</taxon>
        <taxon>Pseudomonadati</taxon>
        <taxon>Acidobacteriota</taxon>
        <taxon>Terriglobia</taxon>
        <taxon>Terriglobales</taxon>
        <taxon>Acidobacteriaceae</taxon>
        <taxon>Granulicella</taxon>
    </lineage>
</organism>
<evidence type="ECO:0000256" key="1">
    <source>
        <dbReference type="ARBA" id="ARBA00022617"/>
    </source>
</evidence>
<evidence type="ECO:0000256" key="4">
    <source>
        <dbReference type="PROSITE-ProRule" id="PRU00433"/>
    </source>
</evidence>
<evidence type="ECO:0000313" key="8">
    <source>
        <dbReference type="Proteomes" id="UP000289437"/>
    </source>
</evidence>
<dbReference type="GO" id="GO:0009055">
    <property type="term" value="F:electron transfer activity"/>
    <property type="evidence" value="ECO:0007669"/>
    <property type="project" value="InterPro"/>
</dbReference>
<gene>
    <name evidence="7" type="ORF">GRAN_4765</name>
</gene>
<evidence type="ECO:0000256" key="2">
    <source>
        <dbReference type="ARBA" id="ARBA00022723"/>
    </source>
</evidence>
<keyword evidence="8" id="KW-1185">Reference proteome</keyword>
<dbReference type="PROSITE" id="PS51007">
    <property type="entry name" value="CYTC"/>
    <property type="match status" value="1"/>
</dbReference>
<proteinExistence type="predicted"/>
<keyword evidence="2 4" id="KW-0479">Metal-binding</keyword>
<dbReference type="AlphaFoldDB" id="A0A4V1L508"/>
<reference evidence="8" key="2">
    <citation type="submission" date="2019-02" db="EMBL/GenBank/DDBJ databases">
        <title>Granulicella sibirica sp. nov., a psychrotolerant acidobacterium isolated from an organic soil layer in forested tundra, West Siberia.</title>
        <authorList>
            <person name="Oshkin I.Y."/>
            <person name="Kulichevskaya I.S."/>
            <person name="Rijpstra W.I.C."/>
            <person name="Sinninghe Damste J.S."/>
            <person name="Rakitin A.L."/>
            <person name="Ravin N.V."/>
            <person name="Dedysh S.N."/>
        </authorList>
    </citation>
    <scope>NUCLEOTIDE SEQUENCE [LARGE SCALE GENOMIC DNA]</scope>
    <source>
        <strain evidence="8">AF10</strain>
    </source>
</reference>
<dbReference type="InterPro" id="IPR036909">
    <property type="entry name" value="Cyt_c-like_dom_sf"/>
</dbReference>
<comment type="caution">
    <text evidence="7">The sequence shown here is derived from an EMBL/GenBank/DDBJ whole genome shotgun (WGS) entry which is preliminary data.</text>
</comment>
<sequence>MNPAPNEPGLASRVARVSLVLLAIAFIAVVLLVIAILVFPLSQSGKVKDEAMLAGRLAESFPAADEDYFHDMDGGIPLSADEAKGRNNWIVWTAGNDRFWDLLSVKSVGTLDFIKTLSSRPGLPASRDNRWEYLGLVNEPCYEKATQPDPVYGLWLDKRKPECGPDPFANEVKYPGVKIGARVSQTGSFYGYGTGVIGLRLFPNPDFDAAAKAKWDPVRYYTDPAYYNDRNLVKPYRVGMSCGFCHVGPNPLKPPVDPNNPKFENLSSMVGAQYFWIDRIFGWEHDQSSFAFQLFHTSRPGSLDTSLVSTDNIVNPRTMNAVYGLPARLAMASKWGQEKLADGNLNNKQFNDFVPAGSPLAQYYQAPDHVEAAHILKDGSDSVGALGALNRVFINIGLFSEEWLQHFNALVGGKKVTPIEIAVAEKNSSYWKATENQTPYLAQFILKATGAHHLADAPNGSSYLTKDQEQLKRGKIVFAERCARCHSSKLPDLAFGEGLANCAGKDYLNCFDRYWKLTETDDFKAKMRDIVLKDDFLKDNYLSTDARIPVTLLQTNACSPLATNALEGNIWDNFSSRSYKDLPSVGEITVRDPYTGKPSQYAMPAGGRGYTRVPSLISVWSTAPLLQNNSLGHFEASPSIDARVRSFNDAIEQLLWPEKRAKDADQKQNLPDGVALLDGPGPTLVDRTTQRSYLRVASGYLPAPLSSPTAATIEHALIPWLFGKDGIQIGPIPAGTPVNLLATVDLMSDSTNRLERIEHNTKVVALLLKLKWDLQRLPANPTDEEVRKIFANVEPDLVHFDKCPDFVVNRGHYFGTDLLPGEPGLSDQDKMALIEFLKTF</sequence>
<evidence type="ECO:0000256" key="5">
    <source>
        <dbReference type="SAM" id="Phobius"/>
    </source>
</evidence>
<feature type="domain" description="Cytochrome c" evidence="6">
    <location>
        <begin position="469"/>
        <end position="557"/>
    </location>
</feature>
<dbReference type="GO" id="GO:0046872">
    <property type="term" value="F:metal ion binding"/>
    <property type="evidence" value="ECO:0007669"/>
    <property type="project" value="UniProtKB-KW"/>
</dbReference>
<evidence type="ECO:0000256" key="3">
    <source>
        <dbReference type="ARBA" id="ARBA00023004"/>
    </source>
</evidence>
<dbReference type="GO" id="GO:0020037">
    <property type="term" value="F:heme binding"/>
    <property type="evidence" value="ECO:0007669"/>
    <property type="project" value="InterPro"/>
</dbReference>
<keyword evidence="1 4" id="KW-0349">Heme</keyword>
<dbReference type="Proteomes" id="UP000289437">
    <property type="component" value="Unassembled WGS sequence"/>
</dbReference>
<reference evidence="7 8" key="1">
    <citation type="submission" date="2018-11" db="EMBL/GenBank/DDBJ databases">
        <authorList>
            <person name="Mardanov A.V."/>
            <person name="Ravin N.V."/>
            <person name="Dedysh S.N."/>
        </authorList>
    </citation>
    <scope>NUCLEOTIDE SEQUENCE [LARGE SCALE GENOMIC DNA]</scope>
    <source>
        <strain evidence="7 8">AF10</strain>
    </source>
</reference>